<dbReference type="OMA" id="LWAFQWL"/>
<dbReference type="PANTHER" id="PTHR33443:SF30">
    <property type="entry name" value="SARCOSINE DEHYDROGENASE-2C PROTEIN"/>
    <property type="match status" value="1"/>
</dbReference>
<dbReference type="GeneTree" id="ENSGT00400000022459"/>
<accession>G3PWD9</accession>
<dbReference type="PANTHER" id="PTHR33443">
    <property type="entry name" value="ZGC:112980"/>
    <property type="match status" value="1"/>
</dbReference>
<proteinExistence type="predicted"/>
<dbReference type="Bgee" id="ENSGACG00000016610">
    <property type="expression patterns" value="Expressed in head kidney and 4 other cell types or tissues"/>
</dbReference>
<dbReference type="Proteomes" id="UP000007635">
    <property type="component" value="Chromosome IX"/>
</dbReference>
<name>G3PWD9_GASAC</name>
<dbReference type="InterPro" id="IPR053234">
    <property type="entry name" value="RPM1_Interactor"/>
</dbReference>
<evidence type="ECO:0000313" key="1">
    <source>
        <dbReference type="Ensembl" id="ENSGACP00000021928.2"/>
    </source>
</evidence>
<dbReference type="Ensembl" id="ENSGACT00000021969.2">
    <property type="protein sequence ID" value="ENSGACP00000021928.2"/>
    <property type="gene ID" value="ENSGACG00000016610.2"/>
</dbReference>
<protein>
    <submittedName>
        <fullName evidence="1">Zgc:112980</fullName>
    </submittedName>
</protein>
<reference evidence="1 2" key="1">
    <citation type="journal article" date="2021" name="G3 (Bethesda)">
        <title>Improved contiguity of the threespine stickleback genome using long-read sequencing.</title>
        <authorList>
            <person name="Nath S."/>
            <person name="Shaw D.E."/>
            <person name="White M.A."/>
        </authorList>
    </citation>
    <scope>NUCLEOTIDE SEQUENCE [LARGE SCALE GENOMIC DNA]</scope>
    <source>
        <strain evidence="1 2">Lake Benthic</strain>
    </source>
</reference>
<dbReference type="InParanoid" id="G3PWD9"/>
<reference evidence="1" key="2">
    <citation type="submission" date="2025-08" db="UniProtKB">
        <authorList>
            <consortium name="Ensembl"/>
        </authorList>
    </citation>
    <scope>IDENTIFICATION</scope>
</reference>
<sequence>MGTAVDTGEVIVILSDDEDAEENISFSDQSVVIVEAEDVKKSDSAVAPVALDEDLVITFSRRAEVLPHARYDCPIHVFTATDEIGAPAAGNQLMCDQCFCYICDKLASLCQMWCCSGLCHCNSHKRSDFWNNLRNSLLLGGLQRFNLTLSELDSHLRHAETMLQSFKLRLSAKFECFLRGESLEGYGPSDSNPKGVVFNYTPVYEFVSSFLNEADQQEGRAAAVLRLGAAEVFIRHFQVSGSYISHSPTANAVEARLVLLQRVIASVQRQMVMSSLTPDFIHKLQEFYQKLFFPPELKNMKSSLCVRPWDDVLLVSVLKGQNVSGVRKDKGKKDLLIEQIAVVLLRTEVLQQQHRYRELCRYLRVVESDDSKLLQQVRDLIPFFFCMDGSLPGGLHSLFPTVNAPAARLTPDLFLFYLRLFTTATAPPTATARVSGSVQVCISDAAWQPMKDAVPLPDVVVVRFALRVQRCCPAVFADSRCWISLLQIVNPPAAVPEPTSKFLHEAKDVVSTILHGANVQIPRVFQEGYPDQALLLLVTGALGQRVLSGALSPALPVLNTFKGNLWALGWLWDSLSSSPERLRSFSQELSREAGATADGDNILRFLHSLVPAPSSSTEYRHHVSCVVLLV</sequence>
<keyword evidence="2" id="KW-1185">Reference proteome</keyword>
<dbReference type="AlphaFoldDB" id="G3PWD9"/>
<reference evidence="1" key="3">
    <citation type="submission" date="2025-09" db="UniProtKB">
        <authorList>
            <consortium name="Ensembl"/>
        </authorList>
    </citation>
    <scope>IDENTIFICATION</scope>
</reference>
<evidence type="ECO:0000313" key="2">
    <source>
        <dbReference type="Proteomes" id="UP000007635"/>
    </source>
</evidence>
<dbReference type="eggNOG" id="ENOG502QPR3">
    <property type="taxonomic scope" value="Eukaryota"/>
</dbReference>
<organism evidence="1 2">
    <name type="scientific">Gasterosteus aculeatus aculeatus</name>
    <name type="common">three-spined stickleback</name>
    <dbReference type="NCBI Taxonomy" id="481459"/>
    <lineage>
        <taxon>Eukaryota</taxon>
        <taxon>Metazoa</taxon>
        <taxon>Chordata</taxon>
        <taxon>Craniata</taxon>
        <taxon>Vertebrata</taxon>
        <taxon>Euteleostomi</taxon>
        <taxon>Actinopterygii</taxon>
        <taxon>Neopterygii</taxon>
        <taxon>Teleostei</taxon>
        <taxon>Neoteleostei</taxon>
        <taxon>Acanthomorphata</taxon>
        <taxon>Eupercaria</taxon>
        <taxon>Perciformes</taxon>
        <taxon>Cottioidei</taxon>
        <taxon>Gasterosteales</taxon>
        <taxon>Gasterosteidae</taxon>
        <taxon>Gasterosteus</taxon>
    </lineage>
</organism>